<dbReference type="AlphaFoldDB" id="A0A2M8ESB3"/>
<evidence type="ECO:0000259" key="1">
    <source>
        <dbReference type="SMART" id="SM01321"/>
    </source>
</evidence>
<name>A0A2M8ESB3_9BACT</name>
<organism evidence="2 3">
    <name type="scientific">Candidatus Shapirobacteria bacterium CG_4_9_14_0_2_um_filter_39_11</name>
    <dbReference type="NCBI Taxonomy" id="1974478"/>
    <lineage>
        <taxon>Bacteria</taxon>
        <taxon>Candidatus Shapironibacteriota</taxon>
    </lineage>
</organism>
<evidence type="ECO:0000313" key="3">
    <source>
        <dbReference type="Proteomes" id="UP000229816"/>
    </source>
</evidence>
<gene>
    <name evidence="2" type="ORF">CO054_02455</name>
</gene>
<dbReference type="EMBL" id="PFSF01000052">
    <property type="protein sequence ID" value="PJC28005.1"/>
    <property type="molecule type" value="Genomic_DNA"/>
</dbReference>
<evidence type="ECO:0000313" key="2">
    <source>
        <dbReference type="EMBL" id="PJC28005.1"/>
    </source>
</evidence>
<dbReference type="Pfam" id="PF01797">
    <property type="entry name" value="Y1_Tnp"/>
    <property type="match status" value="1"/>
</dbReference>
<comment type="caution">
    <text evidence="2">The sequence shown here is derived from an EMBL/GenBank/DDBJ whole genome shotgun (WGS) entry which is preliminary data.</text>
</comment>
<feature type="domain" description="Transposase IS200-like" evidence="1">
    <location>
        <begin position="11"/>
        <end position="159"/>
    </location>
</feature>
<accession>A0A2M8ESB3</accession>
<dbReference type="GO" id="GO:0004803">
    <property type="term" value="F:transposase activity"/>
    <property type="evidence" value="ECO:0007669"/>
    <property type="project" value="InterPro"/>
</dbReference>
<dbReference type="InterPro" id="IPR036515">
    <property type="entry name" value="Transposase_17_sf"/>
</dbReference>
<proteinExistence type="predicted"/>
<sequence>MPAKNSLKTYSPNSYYHIYNRGVEKRLIFQDEQDYGVFLSYLKNYLLPKNEEKLQQALSNPNLNYKEREQILKELRLNNFSGEITLLAYCLMPNHFHLLVKQKSANSIDKFMNSLGVRYTMFFNRKYKRVGVLYQDVYKAVAIESDPQLLYLSSYIHRNPFIQALASQGDVLRAWSPSSYYEYLGLRKTEWVHPEEILAFFSKTIPQLSYQAFVEQTEDVSLIRDVALDL</sequence>
<dbReference type="GO" id="GO:0003677">
    <property type="term" value="F:DNA binding"/>
    <property type="evidence" value="ECO:0007669"/>
    <property type="project" value="InterPro"/>
</dbReference>
<dbReference type="SUPFAM" id="SSF143422">
    <property type="entry name" value="Transposase IS200-like"/>
    <property type="match status" value="1"/>
</dbReference>
<dbReference type="GO" id="GO:0006313">
    <property type="term" value="P:DNA transposition"/>
    <property type="evidence" value="ECO:0007669"/>
    <property type="project" value="InterPro"/>
</dbReference>
<dbReference type="InterPro" id="IPR002686">
    <property type="entry name" value="Transposase_17"/>
</dbReference>
<reference evidence="3" key="1">
    <citation type="submission" date="2017-09" db="EMBL/GenBank/DDBJ databases">
        <title>Depth-based differentiation of microbial function through sediment-hosted aquifers and enrichment of novel symbionts in the deep terrestrial subsurface.</title>
        <authorList>
            <person name="Probst A.J."/>
            <person name="Ladd B."/>
            <person name="Jarett J.K."/>
            <person name="Geller-Mcgrath D.E."/>
            <person name="Sieber C.M.K."/>
            <person name="Emerson J.B."/>
            <person name="Anantharaman K."/>
            <person name="Thomas B.C."/>
            <person name="Malmstrom R."/>
            <person name="Stieglmeier M."/>
            <person name="Klingl A."/>
            <person name="Woyke T."/>
            <person name="Ryan C.M."/>
            <person name="Banfield J.F."/>
        </authorList>
    </citation>
    <scope>NUCLEOTIDE SEQUENCE [LARGE SCALE GENOMIC DNA]</scope>
</reference>
<dbReference type="SMART" id="SM01321">
    <property type="entry name" value="Y1_Tnp"/>
    <property type="match status" value="1"/>
</dbReference>
<dbReference type="PANTHER" id="PTHR34322:SF2">
    <property type="entry name" value="TRANSPOSASE IS200-LIKE DOMAIN-CONTAINING PROTEIN"/>
    <property type="match status" value="1"/>
</dbReference>
<protein>
    <recommendedName>
        <fullName evidence="1">Transposase IS200-like domain-containing protein</fullName>
    </recommendedName>
</protein>
<dbReference type="Proteomes" id="UP000229816">
    <property type="component" value="Unassembled WGS sequence"/>
</dbReference>
<dbReference type="PANTHER" id="PTHR34322">
    <property type="entry name" value="TRANSPOSASE, Y1_TNP DOMAIN-CONTAINING"/>
    <property type="match status" value="1"/>
</dbReference>
<dbReference type="Gene3D" id="3.30.70.1290">
    <property type="entry name" value="Transposase IS200-like"/>
    <property type="match status" value="1"/>
</dbReference>